<dbReference type="GeneID" id="80517888"/>
<organism evidence="1">
    <name type="scientific">Tupanvirus deep ocean</name>
    <dbReference type="NCBI Taxonomy" id="2126984"/>
    <lineage>
        <taxon>Viruses</taxon>
        <taxon>Varidnaviria</taxon>
        <taxon>Bamfordvirae</taxon>
        <taxon>Nucleocytoviricota</taxon>
        <taxon>Megaviricetes</taxon>
        <taxon>Imitervirales</taxon>
        <taxon>Mimiviridae</taxon>
        <taxon>Megamimivirinae</taxon>
        <taxon>Tupanvirus</taxon>
        <taxon>Tupanvirus altamarinense</taxon>
    </lineage>
</organism>
<proteinExistence type="predicted"/>
<sequence>MPQTFSDDHSVYSVDMMFAYLKNNNNFPITKINVQEYLDVLEYPGWGDPSENIYFSAIDVINNPIKYKDDYKRILKADLSYPIIISADGFIIDGVHRLTKAYLNNIQQIKAHIFDQELMEKFKIADKTPNVWEKIDNMPIYEIINLYTERFCN</sequence>
<dbReference type="RefSeq" id="YP_010781197.1">
    <property type="nucleotide sequence ID" value="NC_075038.1"/>
</dbReference>
<evidence type="ECO:0000313" key="1">
    <source>
        <dbReference type="EMBL" id="QKU34560.1"/>
    </source>
</evidence>
<reference evidence="1" key="1">
    <citation type="submission" date="2017-06" db="EMBL/GenBank/DDBJ databases">
        <authorList>
            <person name="Assis F.L."/>
            <person name="Abrahao J.S."/>
            <person name="Silva L."/>
            <person name="Khalil J.B."/>
            <person name="Rodrigues R."/>
            <person name="Silva L.S."/>
            <person name="Boratto P."/>
            <person name="Andrade M."/>
            <person name="Kroon E.G."/>
            <person name="Ribeiro B."/>
            <person name="Bergier I."/>
            <person name="Seligmann H."/>
            <person name="Ghigo E."/>
            <person name="Colson P."/>
            <person name="Levasseur A."/>
            <person name="Raoult D."/>
            <person name="Scola B.L."/>
        </authorList>
    </citation>
    <scope>NUCLEOTIDE SEQUENCE</scope>
    <source>
        <strain evidence="1">Deep ocean</strain>
    </source>
</reference>
<protein>
    <recommendedName>
        <fullName evidence="2">ParB/Sulfiredoxin domain-containing protein</fullName>
    </recommendedName>
</protein>
<name>A0A6N1NJE2_9VIRU</name>
<dbReference type="InterPro" id="IPR036086">
    <property type="entry name" value="ParB/Sulfiredoxin_sf"/>
</dbReference>
<accession>A0A6N1NJE2</accession>
<reference evidence="1" key="2">
    <citation type="journal article" date="2018" name="Nat. Commun.">
        <title>Tailed giant Tupanvirus possesses the most complete translational apparatus of the known virosphere.</title>
        <authorList>
            <person name="Abrahao J."/>
            <person name="Silva L."/>
            <person name="Silva L.S."/>
            <person name="Khalil J.Y.B."/>
            <person name="Rodrigues R."/>
            <person name="Arantes T."/>
            <person name="Assis F."/>
            <person name="Boratto P."/>
            <person name="Andrade M."/>
            <person name="Kroon E.G."/>
            <person name="Ribeiro B."/>
            <person name="Bergier I."/>
            <person name="Seligmann H."/>
            <person name="Ghigo E."/>
            <person name="Colson P."/>
            <person name="Levasseur A."/>
            <person name="Kroemer G."/>
            <person name="Raoult D."/>
            <person name="La Scola B."/>
        </authorList>
    </citation>
    <scope>NUCLEOTIDE SEQUENCE [LARGE SCALE GENOMIC DNA]</scope>
    <source>
        <strain evidence="1">Deep ocean</strain>
    </source>
</reference>
<evidence type="ECO:0008006" key="2">
    <source>
        <dbReference type="Google" id="ProtNLM"/>
    </source>
</evidence>
<dbReference type="KEGG" id="vg:80517888"/>
<dbReference type="SUPFAM" id="SSF110849">
    <property type="entry name" value="ParB/Sulfiredoxin"/>
    <property type="match status" value="1"/>
</dbReference>
<dbReference type="EMBL" id="MF405918">
    <property type="protein sequence ID" value="QKU34560.1"/>
    <property type="molecule type" value="Genomic_DNA"/>
</dbReference>